<protein>
    <recommendedName>
        <fullName evidence="5">Monocarboxylate transporter</fullName>
    </recommendedName>
</protein>
<dbReference type="GO" id="GO:0008028">
    <property type="term" value="F:monocarboxylic acid transmembrane transporter activity"/>
    <property type="evidence" value="ECO:0007669"/>
    <property type="project" value="TreeGrafter"/>
</dbReference>
<dbReference type="Pfam" id="PF07690">
    <property type="entry name" value="MFS_1"/>
    <property type="match status" value="2"/>
</dbReference>
<keyword evidence="2" id="KW-0472">Membrane</keyword>
<feature type="transmembrane region" description="Helical" evidence="2">
    <location>
        <begin position="459"/>
        <end position="479"/>
    </location>
</feature>
<reference evidence="3 4" key="1">
    <citation type="journal article" date="2022" name="Nat. Ecol. Evol.">
        <title>A masculinizing supergene underlies an exaggerated male reproductive morph in a spider.</title>
        <authorList>
            <person name="Hendrickx F."/>
            <person name="De Corte Z."/>
            <person name="Sonet G."/>
            <person name="Van Belleghem S.M."/>
            <person name="Kostlbacher S."/>
            <person name="Vangestel C."/>
        </authorList>
    </citation>
    <scope>NUCLEOTIDE SEQUENCE [LARGE SCALE GENOMIC DNA]</scope>
    <source>
        <strain evidence="3">W744_W776</strain>
    </source>
</reference>
<feature type="transmembrane region" description="Helical" evidence="2">
    <location>
        <begin position="403"/>
        <end position="425"/>
    </location>
</feature>
<feature type="transmembrane region" description="Helical" evidence="2">
    <location>
        <begin position="491"/>
        <end position="510"/>
    </location>
</feature>
<proteinExistence type="predicted"/>
<keyword evidence="4" id="KW-1185">Reference proteome</keyword>
<evidence type="ECO:0000313" key="3">
    <source>
        <dbReference type="EMBL" id="KAG8179498.1"/>
    </source>
</evidence>
<name>A0AAV6U6P8_9ARAC</name>
<sequence length="527" mass="59080">MSNHNLAPPVEVDGWYSWVVVGVCFVIYFLGLGIVRISGLFFTDIISNYHVDREQAATPFLVGSIARSLSGPVCGYLSHIFGFRFSIAFGCFLSVLGIFGCSFAQDLNVFTVFWAVFGFGHGLANLILPRVINIFSKKHASKACGLALTGIHVAGIVLPFLVVELLNEYGLSRTLLILSALMLNTFPGIILLRDPSFMSSKNHSRNSENLEDNCNETTSSLKSSKMSKESLNLETKEKNNCLRYNKMQTSFEELSEVHCEREVVTVNSKCRNGKDEYVDENEVPIPSVIDSSNNKKVEVASEITKDSQPPYPNSHQQKTKQNYFTIFKTFWEPLFIYFSIIRCFCGLLFITVPTILIDLSIDKGVPKHQTSYVLMSFSVSALIGIPSLGWITDGNHISRVKHVSVCYFIEGVSLFLFVWCSGFFAVTVSTILGGLAIATIMPNLFVLICQNFEKEKLSFVIPSSDVLVMPFAFITRRLIGYFRDDIGSYDGLAYSLGAFCLLMSFCVLWIPNISRWTLRREKKYCKC</sequence>
<evidence type="ECO:0000313" key="4">
    <source>
        <dbReference type="Proteomes" id="UP000827092"/>
    </source>
</evidence>
<dbReference type="PANTHER" id="PTHR11360:SF303">
    <property type="entry name" value="MAJOR FACILITATOR SUPERFAMILY (MFS) PROFILE DOMAIN-CONTAINING PROTEIN"/>
    <property type="match status" value="1"/>
</dbReference>
<feature type="compositionally biased region" description="Low complexity" evidence="1">
    <location>
        <begin position="216"/>
        <end position="229"/>
    </location>
</feature>
<evidence type="ECO:0000256" key="2">
    <source>
        <dbReference type="SAM" id="Phobius"/>
    </source>
</evidence>
<feature type="transmembrane region" description="Helical" evidence="2">
    <location>
        <begin position="369"/>
        <end position="391"/>
    </location>
</feature>
<evidence type="ECO:0008006" key="5">
    <source>
        <dbReference type="Google" id="ProtNLM"/>
    </source>
</evidence>
<feature type="transmembrane region" description="Helical" evidence="2">
    <location>
        <begin position="334"/>
        <end position="357"/>
    </location>
</feature>
<dbReference type="InterPro" id="IPR011701">
    <property type="entry name" value="MFS"/>
</dbReference>
<feature type="transmembrane region" description="Helical" evidence="2">
    <location>
        <begin position="15"/>
        <end position="35"/>
    </location>
</feature>
<keyword evidence="2" id="KW-0812">Transmembrane</keyword>
<evidence type="ECO:0000256" key="1">
    <source>
        <dbReference type="SAM" id="MobiDB-lite"/>
    </source>
</evidence>
<feature type="transmembrane region" description="Helical" evidence="2">
    <location>
        <begin position="111"/>
        <end position="132"/>
    </location>
</feature>
<accession>A0AAV6U6P8</accession>
<dbReference type="SUPFAM" id="SSF103473">
    <property type="entry name" value="MFS general substrate transporter"/>
    <property type="match status" value="1"/>
</dbReference>
<dbReference type="InterPro" id="IPR050327">
    <property type="entry name" value="Proton-linked_MCT"/>
</dbReference>
<dbReference type="PANTHER" id="PTHR11360">
    <property type="entry name" value="MONOCARBOXYLATE TRANSPORTER"/>
    <property type="match status" value="1"/>
</dbReference>
<keyword evidence="2" id="KW-1133">Transmembrane helix</keyword>
<comment type="caution">
    <text evidence="3">The sequence shown here is derived from an EMBL/GenBank/DDBJ whole genome shotgun (WGS) entry which is preliminary data.</text>
</comment>
<dbReference type="Gene3D" id="1.20.1250.20">
    <property type="entry name" value="MFS general substrate transporter like domains"/>
    <property type="match status" value="2"/>
</dbReference>
<dbReference type="InterPro" id="IPR036259">
    <property type="entry name" value="MFS_trans_sf"/>
</dbReference>
<organism evidence="3 4">
    <name type="scientific">Oedothorax gibbosus</name>
    <dbReference type="NCBI Taxonomy" id="931172"/>
    <lineage>
        <taxon>Eukaryota</taxon>
        <taxon>Metazoa</taxon>
        <taxon>Ecdysozoa</taxon>
        <taxon>Arthropoda</taxon>
        <taxon>Chelicerata</taxon>
        <taxon>Arachnida</taxon>
        <taxon>Araneae</taxon>
        <taxon>Araneomorphae</taxon>
        <taxon>Entelegynae</taxon>
        <taxon>Araneoidea</taxon>
        <taxon>Linyphiidae</taxon>
        <taxon>Erigoninae</taxon>
        <taxon>Oedothorax</taxon>
    </lineage>
</organism>
<dbReference type="Proteomes" id="UP000827092">
    <property type="component" value="Unassembled WGS sequence"/>
</dbReference>
<dbReference type="AlphaFoldDB" id="A0AAV6U6P8"/>
<dbReference type="EMBL" id="JAFNEN010000623">
    <property type="protein sequence ID" value="KAG8179498.1"/>
    <property type="molecule type" value="Genomic_DNA"/>
</dbReference>
<gene>
    <name evidence="3" type="ORF">JTE90_027210</name>
</gene>
<feature type="region of interest" description="Disordered" evidence="1">
    <location>
        <begin position="202"/>
        <end position="229"/>
    </location>
</feature>
<feature type="transmembrane region" description="Helical" evidence="2">
    <location>
        <begin position="175"/>
        <end position="192"/>
    </location>
</feature>
<feature type="transmembrane region" description="Helical" evidence="2">
    <location>
        <begin position="85"/>
        <end position="105"/>
    </location>
</feature>
<feature type="transmembrane region" description="Helical" evidence="2">
    <location>
        <begin position="144"/>
        <end position="163"/>
    </location>
</feature>
<feature type="transmembrane region" description="Helical" evidence="2">
    <location>
        <begin position="431"/>
        <end position="452"/>
    </location>
</feature>